<dbReference type="GO" id="GO:0005200">
    <property type="term" value="F:structural constituent of cytoskeleton"/>
    <property type="evidence" value="ECO:0007669"/>
    <property type="project" value="InterPro"/>
</dbReference>
<dbReference type="AlphaFoldDB" id="Q27116"/>
<dbReference type="Pfam" id="PF03953">
    <property type="entry name" value="Tubulin_C"/>
    <property type="match status" value="1"/>
</dbReference>
<protein>
    <recommendedName>
        <fullName evidence="9">Tubulin beta chain</fullName>
    </recommendedName>
</protein>
<dbReference type="InterPro" id="IPR023123">
    <property type="entry name" value="Tubulin_C"/>
</dbReference>
<keyword evidence="3 9" id="KW-0493">Microtubule</keyword>
<dbReference type="Pfam" id="PF00091">
    <property type="entry name" value="Tubulin"/>
    <property type="match status" value="1"/>
</dbReference>
<feature type="domain" description="Tubulin/FtsZ GTPase" evidence="10">
    <location>
        <begin position="48"/>
        <end position="245"/>
    </location>
</feature>
<dbReference type="InterPro" id="IPR037103">
    <property type="entry name" value="Tubulin/FtsZ-like_C"/>
</dbReference>
<dbReference type="VEuPathDB" id="TrichDB:TVAG_062880"/>
<evidence type="ECO:0000256" key="8">
    <source>
        <dbReference type="ARBA" id="ARBA00034296"/>
    </source>
</evidence>
<feature type="domain" description="Tubulin/FtsZ 2-layer sandwich" evidence="11">
    <location>
        <begin position="247"/>
        <end position="383"/>
    </location>
</feature>
<accession>Q27116</accession>
<name>Q27116_TRIVA</name>
<dbReference type="GO" id="GO:0003924">
    <property type="term" value="F:GTPase activity"/>
    <property type="evidence" value="ECO:0007669"/>
    <property type="project" value="InterPro"/>
</dbReference>
<dbReference type="SUPFAM" id="SSF52490">
    <property type="entry name" value="Tubulin nucleotide-binding domain-like"/>
    <property type="match status" value="1"/>
</dbReference>
<dbReference type="SMART" id="SM00865">
    <property type="entry name" value="Tubulin_C"/>
    <property type="match status" value="1"/>
</dbReference>
<reference evidence="12" key="1">
    <citation type="journal article" date="1994" name="Mol. Biochem. Parasitol.">
        <title>Beta-tubulin genes of Trichomonas vaginalis.</title>
        <authorList>
            <person name="Katiyar S.K."/>
            <person name="Edlind T.D."/>
        </authorList>
    </citation>
    <scope>NUCLEOTIDE SEQUENCE</scope>
</reference>
<evidence type="ECO:0000256" key="2">
    <source>
        <dbReference type="ARBA" id="ARBA00009636"/>
    </source>
</evidence>
<keyword evidence="5 9" id="KW-0547">Nucleotide-binding</keyword>
<dbReference type="GO" id="GO:0007017">
    <property type="term" value="P:microtubule-based process"/>
    <property type="evidence" value="ECO:0007669"/>
    <property type="project" value="InterPro"/>
</dbReference>
<evidence type="ECO:0000256" key="9">
    <source>
        <dbReference type="RuleBase" id="RU000352"/>
    </source>
</evidence>
<dbReference type="InterPro" id="IPR036525">
    <property type="entry name" value="Tubulin/FtsZ_GTPase_sf"/>
</dbReference>
<dbReference type="EMBL" id="L05468">
    <property type="protein sequence ID" value="AAA67546.1"/>
    <property type="molecule type" value="Genomic_DNA"/>
</dbReference>
<proteinExistence type="inferred from homology"/>
<dbReference type="InterPro" id="IPR018316">
    <property type="entry name" value="Tubulin/FtsZ_2-layer-sand-dom"/>
</dbReference>
<keyword evidence="4" id="KW-0479">Metal-binding</keyword>
<dbReference type="PRINTS" id="PR01163">
    <property type="entry name" value="BETATUBULIN"/>
</dbReference>
<dbReference type="PANTHER" id="PTHR11588">
    <property type="entry name" value="TUBULIN"/>
    <property type="match status" value="1"/>
</dbReference>
<comment type="similarity">
    <text evidence="2 9">Belongs to the tubulin family.</text>
</comment>
<dbReference type="InterPro" id="IPR003008">
    <property type="entry name" value="Tubulin_FtsZ_GTPase"/>
</dbReference>
<dbReference type="InterPro" id="IPR000217">
    <property type="entry name" value="Tubulin"/>
</dbReference>
<dbReference type="VEuPathDB" id="TrichDB:TVAGG3_0581020"/>
<organism evidence="12">
    <name type="scientific">Trichomonas vaginalis</name>
    <dbReference type="NCBI Taxonomy" id="5722"/>
    <lineage>
        <taxon>Eukaryota</taxon>
        <taxon>Metamonada</taxon>
        <taxon>Parabasalia</taxon>
        <taxon>Trichomonadida</taxon>
        <taxon>Trichomonadidae</taxon>
        <taxon>Trichomonas</taxon>
    </lineage>
</organism>
<dbReference type="SUPFAM" id="SSF55307">
    <property type="entry name" value="Tubulin C-terminal domain-like"/>
    <property type="match status" value="1"/>
</dbReference>
<dbReference type="Gene3D" id="3.30.1330.20">
    <property type="entry name" value="Tubulin/FtsZ, C-terminal domain"/>
    <property type="match status" value="1"/>
</dbReference>
<comment type="cofactor">
    <cofactor evidence="1">
        <name>Mg(2+)</name>
        <dbReference type="ChEBI" id="CHEBI:18420"/>
    </cofactor>
</comment>
<comment type="subunit">
    <text evidence="9">Dimer of alpha and beta chains. A typical microtubule is a hollow water-filled tube with an outer diameter of 25 nm and an inner diameter of 15 nM. Alpha-beta heterodimers associate head-to-tail to form protofilaments running lengthwise along the microtubule wall with the beta-tubulin subunit facing the microtubule plus end conferring a structural polarity. Microtubules usually have 13 protofilaments but different protofilament numbers can be found in some organisms and specialized cells.</text>
</comment>
<evidence type="ECO:0000313" key="12">
    <source>
        <dbReference type="EMBL" id="AAA67546.1"/>
    </source>
</evidence>
<evidence type="ECO:0000256" key="6">
    <source>
        <dbReference type="ARBA" id="ARBA00022842"/>
    </source>
</evidence>
<evidence type="ECO:0000256" key="1">
    <source>
        <dbReference type="ARBA" id="ARBA00001946"/>
    </source>
</evidence>
<evidence type="ECO:0000259" key="11">
    <source>
        <dbReference type="SMART" id="SM00865"/>
    </source>
</evidence>
<keyword evidence="6" id="KW-0460">Magnesium</keyword>
<dbReference type="CDD" id="cd02187">
    <property type="entry name" value="beta_tubulin"/>
    <property type="match status" value="1"/>
</dbReference>
<evidence type="ECO:0000256" key="4">
    <source>
        <dbReference type="ARBA" id="ARBA00022723"/>
    </source>
</evidence>
<dbReference type="InterPro" id="IPR017975">
    <property type="entry name" value="Tubulin_CS"/>
</dbReference>
<dbReference type="PRINTS" id="PR01161">
    <property type="entry name" value="TUBULIN"/>
</dbReference>
<dbReference type="Gene3D" id="3.40.50.1440">
    <property type="entry name" value="Tubulin/FtsZ, GTPase domain"/>
    <property type="match status" value="1"/>
</dbReference>
<sequence>MVREIVHIQAGQCGNQIGAKFWEVISDEHGIDPTGSYHRDSDLQLERINVYYNEATGAKYVPRAILVDLEPGTSESVRAGQFGQLFRPDNFVFGQSGAGNNWAKGYYTEGQELCESILDVIRKEAESCDCLQGFQLVHSLGGGTGAGLGTLLLNKLREEYPDRILSTYSIVPSPKVSDTVVEPYNCTLSVHQLVESADEVFCIDNEALYDICFRTLKLTTPTYGDLNHLVSMVMSGTTCALRFPGQLNSDLRKLAVNLVPFPRLHFFIVGFAPLTSRGSQQYRALTVPELTSQLFDNKNMMAACDPRRVSYLTSAHFRGRMSSKEVDEQMLNIQARNTSYFVEWIPSNVKSAICDIPPRGLKMAATFIGNTTAFRELFTRVDSQFQKMYARRAFIHWYVNEGLETVEFDEARSNMTDLIQEYEMYETAGVEEQGEGEEDEEGEAAA</sequence>
<dbReference type="Gene3D" id="1.10.287.600">
    <property type="entry name" value="Helix hairpin bin"/>
    <property type="match status" value="1"/>
</dbReference>
<dbReference type="SMR" id="Q27116"/>
<gene>
    <name evidence="12" type="primary">btub1</name>
</gene>
<dbReference type="GO" id="GO:0046872">
    <property type="term" value="F:metal ion binding"/>
    <property type="evidence" value="ECO:0007669"/>
    <property type="project" value="UniProtKB-KW"/>
</dbReference>
<evidence type="ECO:0000256" key="7">
    <source>
        <dbReference type="ARBA" id="ARBA00023134"/>
    </source>
</evidence>
<keyword evidence="7 9" id="KW-0342">GTP-binding</keyword>
<dbReference type="GO" id="GO:0005874">
    <property type="term" value="C:microtubule"/>
    <property type="evidence" value="ECO:0007669"/>
    <property type="project" value="UniProtKB-KW"/>
</dbReference>
<dbReference type="InterPro" id="IPR008280">
    <property type="entry name" value="Tub_FtsZ_C"/>
</dbReference>
<dbReference type="FunFam" id="3.30.1330.20:FF:000002">
    <property type="entry name" value="Tubulin beta chain"/>
    <property type="match status" value="1"/>
</dbReference>
<dbReference type="InterPro" id="IPR002453">
    <property type="entry name" value="Beta_tubulin"/>
</dbReference>
<evidence type="ECO:0000259" key="10">
    <source>
        <dbReference type="SMART" id="SM00864"/>
    </source>
</evidence>
<comment type="function">
    <text evidence="8 9">Tubulin is the major constituent of microtubules, a cylinder consisting of laterally associated linear protofilaments composed of alpha- and beta-tubulin heterodimers. Microtubules grow by the addition of GTP-tubulin dimers to the microtubule end, where a stabilizing cap forms. Below the cap, tubulin dimers are in GDP-bound state, owing to GTPase activity of alpha-tubulin.</text>
</comment>
<evidence type="ECO:0000256" key="5">
    <source>
        <dbReference type="ARBA" id="ARBA00022741"/>
    </source>
</evidence>
<evidence type="ECO:0000256" key="3">
    <source>
        <dbReference type="ARBA" id="ARBA00022701"/>
    </source>
</evidence>
<dbReference type="PROSITE" id="PS00227">
    <property type="entry name" value="TUBULIN"/>
    <property type="match status" value="1"/>
</dbReference>
<dbReference type="GO" id="GO:0005525">
    <property type="term" value="F:GTP binding"/>
    <property type="evidence" value="ECO:0007669"/>
    <property type="project" value="UniProtKB-UniRule"/>
</dbReference>
<dbReference type="SMART" id="SM00864">
    <property type="entry name" value="Tubulin"/>
    <property type="match status" value="1"/>
</dbReference>
<dbReference type="FunFam" id="3.40.50.1440:FF:000006">
    <property type="entry name" value="Tubulin beta chain"/>
    <property type="match status" value="1"/>
</dbReference>